<evidence type="ECO:0000313" key="2">
    <source>
        <dbReference type="EMBL" id="KPV77864.1"/>
    </source>
</evidence>
<feature type="compositionally biased region" description="Basic residues" evidence="1">
    <location>
        <begin position="423"/>
        <end position="448"/>
    </location>
</feature>
<dbReference type="EMBL" id="KQ474074">
    <property type="protein sequence ID" value="KPV77864.1"/>
    <property type="molecule type" value="Genomic_DNA"/>
</dbReference>
<reference evidence="2 3" key="1">
    <citation type="journal article" date="2015" name="Front. Microbiol.">
        <title>Genome sequence of the plant growth promoting endophytic yeast Rhodotorula graminis WP1.</title>
        <authorList>
            <person name="Firrincieli A."/>
            <person name="Otillar R."/>
            <person name="Salamov A."/>
            <person name="Schmutz J."/>
            <person name="Khan Z."/>
            <person name="Redman R.S."/>
            <person name="Fleck N.D."/>
            <person name="Lindquist E."/>
            <person name="Grigoriev I.V."/>
            <person name="Doty S.L."/>
        </authorList>
    </citation>
    <scope>NUCLEOTIDE SEQUENCE [LARGE SCALE GENOMIC DNA]</scope>
    <source>
        <strain evidence="2 3">WP1</strain>
    </source>
</reference>
<feature type="compositionally biased region" description="Basic and acidic residues" evidence="1">
    <location>
        <begin position="269"/>
        <end position="286"/>
    </location>
</feature>
<keyword evidence="3" id="KW-1185">Reference proteome</keyword>
<accession>A0A194SBA3</accession>
<gene>
    <name evidence="2" type="ORF">RHOBADRAFT_51664</name>
</gene>
<feature type="region of interest" description="Disordered" evidence="1">
    <location>
        <begin position="139"/>
        <end position="296"/>
    </location>
</feature>
<evidence type="ECO:0000256" key="1">
    <source>
        <dbReference type="SAM" id="MobiDB-lite"/>
    </source>
</evidence>
<feature type="region of interest" description="Disordered" evidence="1">
    <location>
        <begin position="411"/>
        <end position="452"/>
    </location>
</feature>
<proteinExistence type="predicted"/>
<evidence type="ECO:0000313" key="3">
    <source>
        <dbReference type="Proteomes" id="UP000053890"/>
    </source>
</evidence>
<dbReference type="GeneID" id="28976399"/>
<dbReference type="AlphaFoldDB" id="A0A194SBA3"/>
<protein>
    <submittedName>
        <fullName evidence="2">Uncharacterized protein</fullName>
    </submittedName>
</protein>
<sequence>ARRLDLVPVLRPGRLCLVALTLDRLARVQHVVHDLATLGRRARVAVLVVRPPRRRGLVVADEPVDRVDHVRRRAALPRPARPARGRGEQARRPHIAPQAQADPLGPVRPRANERNRRSLVLSHGRPRRRRLFIDLDPATFPPSPLAPHLVHQDGPRRPRHRRHPRGLLARRHPPADRDGRTARSSRPVPAARGQVGRQPAHAPHRHLPDRARVPSPAAGDGAEPRAAPHRDGPVGALGALGDERRDGNGRARRVPAPPCRAVPDDGAQEVEHVDAQHGDPAPERGRRTSSPAPAGRPLLGLVRARLAGALDPLEPHLFVVRAPVDLLQHVVARLVRVDPGLEPGEPVLVVGALARHAQHALARLALLDDVVVGRVVVRGQLVQVERRHVIDRALGHRHGLVVAPRLGSAAPRRRRSALDRQRAPVRGRRAARARRARARSGPRARARGRPACVEATRRSRCAGAARRRLGRREGPRRPHLVGGLCERARGPRAAAHGRAVARSSRRCGPAPAAAAVRPGGELGPGGGVAQVWEGGRQGLAHEENQPRDSQGEVDAGARARAGHFVVQLSYLAWSNVFILD</sequence>
<name>A0A194SBA3_RHOGW</name>
<dbReference type="RefSeq" id="XP_018273913.1">
    <property type="nucleotide sequence ID" value="XM_018415951.1"/>
</dbReference>
<feature type="non-terminal residue" evidence="2">
    <location>
        <position position="1"/>
    </location>
</feature>
<dbReference type="Proteomes" id="UP000053890">
    <property type="component" value="Unassembled WGS sequence"/>
</dbReference>
<feature type="region of interest" description="Disordered" evidence="1">
    <location>
        <begin position="75"/>
        <end position="123"/>
    </location>
</feature>
<organism evidence="2 3">
    <name type="scientific">Rhodotorula graminis (strain WP1)</name>
    <dbReference type="NCBI Taxonomy" id="578459"/>
    <lineage>
        <taxon>Eukaryota</taxon>
        <taxon>Fungi</taxon>
        <taxon>Dikarya</taxon>
        <taxon>Basidiomycota</taxon>
        <taxon>Pucciniomycotina</taxon>
        <taxon>Microbotryomycetes</taxon>
        <taxon>Sporidiobolales</taxon>
        <taxon>Sporidiobolaceae</taxon>
        <taxon>Rhodotorula</taxon>
    </lineage>
</organism>
<feature type="compositionally biased region" description="Basic and acidic residues" evidence="1">
    <location>
        <begin position="222"/>
        <end position="232"/>
    </location>
</feature>
<feature type="non-terminal residue" evidence="2">
    <location>
        <position position="580"/>
    </location>
</feature>
<feature type="compositionally biased region" description="Basic residues" evidence="1">
    <location>
        <begin position="157"/>
        <end position="172"/>
    </location>
</feature>